<gene>
    <name evidence="2" type="ORF">RchiOBHm_Chr2g0127991</name>
</gene>
<evidence type="ECO:0000256" key="1">
    <source>
        <dbReference type="SAM" id="SignalP"/>
    </source>
</evidence>
<keyword evidence="3" id="KW-1185">Reference proteome</keyword>
<dbReference type="EMBL" id="PDCK01000040">
    <property type="protein sequence ID" value="PRQ49981.1"/>
    <property type="molecule type" value="Genomic_DNA"/>
</dbReference>
<evidence type="ECO:0000313" key="2">
    <source>
        <dbReference type="EMBL" id="PRQ49981.1"/>
    </source>
</evidence>
<dbReference type="Gramene" id="PRQ49981">
    <property type="protein sequence ID" value="PRQ49981"/>
    <property type="gene ID" value="RchiOBHm_Chr2g0127991"/>
</dbReference>
<protein>
    <submittedName>
        <fullName evidence="2">Uncharacterized protein</fullName>
    </submittedName>
</protein>
<evidence type="ECO:0000313" key="3">
    <source>
        <dbReference type="Proteomes" id="UP000238479"/>
    </source>
</evidence>
<sequence>MQKSVHIVYLLLFLCASFAIIPVSCSYSDLRNSVLSTSLALSASDINIRGCMFTAIEIFYVNFL</sequence>
<reference evidence="2 3" key="1">
    <citation type="journal article" date="2018" name="Nat. Genet.">
        <title>The Rosa genome provides new insights in the design of modern roses.</title>
        <authorList>
            <person name="Bendahmane M."/>
        </authorList>
    </citation>
    <scope>NUCLEOTIDE SEQUENCE [LARGE SCALE GENOMIC DNA]</scope>
    <source>
        <strain evidence="3">cv. Old Blush</strain>
    </source>
</reference>
<keyword evidence="1" id="KW-0732">Signal</keyword>
<feature type="chain" id="PRO_5015126013" evidence="1">
    <location>
        <begin position="27"/>
        <end position="64"/>
    </location>
</feature>
<name>A0A2P6RU99_ROSCH</name>
<comment type="caution">
    <text evidence="2">The sequence shown here is derived from an EMBL/GenBank/DDBJ whole genome shotgun (WGS) entry which is preliminary data.</text>
</comment>
<organism evidence="2 3">
    <name type="scientific">Rosa chinensis</name>
    <name type="common">China rose</name>
    <dbReference type="NCBI Taxonomy" id="74649"/>
    <lineage>
        <taxon>Eukaryota</taxon>
        <taxon>Viridiplantae</taxon>
        <taxon>Streptophyta</taxon>
        <taxon>Embryophyta</taxon>
        <taxon>Tracheophyta</taxon>
        <taxon>Spermatophyta</taxon>
        <taxon>Magnoliopsida</taxon>
        <taxon>eudicotyledons</taxon>
        <taxon>Gunneridae</taxon>
        <taxon>Pentapetalae</taxon>
        <taxon>rosids</taxon>
        <taxon>fabids</taxon>
        <taxon>Rosales</taxon>
        <taxon>Rosaceae</taxon>
        <taxon>Rosoideae</taxon>
        <taxon>Rosoideae incertae sedis</taxon>
        <taxon>Rosa</taxon>
    </lineage>
</organism>
<dbReference type="Proteomes" id="UP000238479">
    <property type="component" value="Chromosome 2"/>
</dbReference>
<proteinExistence type="predicted"/>
<feature type="signal peptide" evidence="1">
    <location>
        <begin position="1"/>
        <end position="26"/>
    </location>
</feature>
<accession>A0A2P6RU99</accession>
<dbReference type="AlphaFoldDB" id="A0A2P6RU99"/>